<evidence type="ECO:0000256" key="1">
    <source>
        <dbReference type="SAM" id="Coils"/>
    </source>
</evidence>
<reference evidence="4" key="1">
    <citation type="journal article" date="2021" name="PeerJ">
        <title>Extensive microbial diversity within the chicken gut microbiome revealed by metagenomics and culture.</title>
        <authorList>
            <person name="Gilroy R."/>
            <person name="Ravi A."/>
            <person name="Getino M."/>
            <person name="Pursley I."/>
            <person name="Horton D.L."/>
            <person name="Alikhan N.F."/>
            <person name="Baker D."/>
            <person name="Gharbi K."/>
            <person name="Hall N."/>
            <person name="Watson M."/>
            <person name="Adriaenssens E.M."/>
            <person name="Foster-Nyarko E."/>
            <person name="Jarju S."/>
            <person name="Secka A."/>
            <person name="Antonio M."/>
            <person name="Oren A."/>
            <person name="Chaudhuri R.R."/>
            <person name="La Ragione R."/>
            <person name="Hildebrand F."/>
            <person name="Pallen M.J."/>
        </authorList>
    </citation>
    <scope>NUCLEOTIDE SEQUENCE</scope>
    <source>
        <strain evidence="4">6019</strain>
    </source>
</reference>
<protein>
    <recommendedName>
        <fullName evidence="6">Gas vesicle protein</fullName>
    </recommendedName>
</protein>
<keyword evidence="1" id="KW-0175">Coiled coil</keyword>
<proteinExistence type="predicted"/>
<dbReference type="AlphaFoldDB" id="A0A921JC51"/>
<keyword evidence="3" id="KW-0812">Transmembrane</keyword>
<comment type="caution">
    <text evidence="4">The sequence shown here is derived from an EMBL/GenBank/DDBJ whole genome shotgun (WGS) entry which is preliminary data.</text>
</comment>
<gene>
    <name evidence="4" type="ORF">K8V35_07230</name>
</gene>
<keyword evidence="3" id="KW-0472">Membrane</keyword>
<feature type="transmembrane region" description="Helical" evidence="3">
    <location>
        <begin position="6"/>
        <end position="23"/>
    </location>
</feature>
<accession>A0A921JC51</accession>
<keyword evidence="3" id="KW-1133">Transmembrane helix</keyword>
<evidence type="ECO:0000313" key="4">
    <source>
        <dbReference type="EMBL" id="HJE20128.1"/>
    </source>
</evidence>
<sequence>MKFRNIAFGVAIGVISGVGIALLNNRNDERVTGEDNVIKEIKAEINNVKTNLMTTTKNTPETFKTLTGEVKDLISNFQADITSNIDNIKENVDNLSNRGESISKHLEENPIENPFKFGDKKK</sequence>
<reference evidence="4" key="2">
    <citation type="submission" date="2021-09" db="EMBL/GenBank/DDBJ databases">
        <authorList>
            <person name="Gilroy R."/>
        </authorList>
    </citation>
    <scope>NUCLEOTIDE SEQUENCE</scope>
    <source>
        <strain evidence="4">6019</strain>
    </source>
</reference>
<evidence type="ECO:0000256" key="2">
    <source>
        <dbReference type="SAM" id="MobiDB-lite"/>
    </source>
</evidence>
<evidence type="ECO:0008006" key="6">
    <source>
        <dbReference type="Google" id="ProtNLM"/>
    </source>
</evidence>
<organism evidence="4 5">
    <name type="scientific">Aliicoccus persicus</name>
    <dbReference type="NCBI Taxonomy" id="930138"/>
    <lineage>
        <taxon>Bacteria</taxon>
        <taxon>Bacillati</taxon>
        <taxon>Bacillota</taxon>
        <taxon>Bacilli</taxon>
        <taxon>Bacillales</taxon>
        <taxon>Staphylococcaceae</taxon>
        <taxon>Aliicoccus</taxon>
    </lineage>
</organism>
<dbReference type="EMBL" id="DYYI01000078">
    <property type="protein sequence ID" value="HJE20128.1"/>
    <property type="molecule type" value="Genomic_DNA"/>
</dbReference>
<evidence type="ECO:0000313" key="5">
    <source>
        <dbReference type="Proteomes" id="UP000763505"/>
    </source>
</evidence>
<feature type="coiled-coil region" evidence="1">
    <location>
        <begin position="38"/>
        <end position="98"/>
    </location>
</feature>
<dbReference type="Proteomes" id="UP000763505">
    <property type="component" value="Unassembled WGS sequence"/>
</dbReference>
<name>A0A921JC51_9STAP</name>
<feature type="region of interest" description="Disordered" evidence="2">
    <location>
        <begin position="103"/>
        <end position="122"/>
    </location>
</feature>
<evidence type="ECO:0000256" key="3">
    <source>
        <dbReference type="SAM" id="Phobius"/>
    </source>
</evidence>